<dbReference type="InterPro" id="IPR029058">
    <property type="entry name" value="AB_hydrolase_fold"/>
</dbReference>
<dbReference type="InterPro" id="IPR000073">
    <property type="entry name" value="AB_hydrolase_1"/>
</dbReference>
<name>A0A8K0RBJ0_9PLEO</name>
<dbReference type="EMBL" id="JAGMVJ010000004">
    <property type="protein sequence ID" value="KAH7091390.1"/>
    <property type="molecule type" value="Genomic_DNA"/>
</dbReference>
<protein>
    <submittedName>
        <fullName evidence="2">Alpha/Beta hydrolase protein</fullName>
    </submittedName>
</protein>
<dbReference type="AlphaFoldDB" id="A0A8K0RBJ0"/>
<dbReference type="PANTHER" id="PTHR43194">
    <property type="entry name" value="HYDROLASE ALPHA/BETA FOLD FAMILY"/>
    <property type="match status" value="1"/>
</dbReference>
<organism evidence="2 3">
    <name type="scientific">Paraphoma chrysanthemicola</name>
    <dbReference type="NCBI Taxonomy" id="798071"/>
    <lineage>
        <taxon>Eukaryota</taxon>
        <taxon>Fungi</taxon>
        <taxon>Dikarya</taxon>
        <taxon>Ascomycota</taxon>
        <taxon>Pezizomycotina</taxon>
        <taxon>Dothideomycetes</taxon>
        <taxon>Pleosporomycetidae</taxon>
        <taxon>Pleosporales</taxon>
        <taxon>Pleosporineae</taxon>
        <taxon>Phaeosphaeriaceae</taxon>
        <taxon>Paraphoma</taxon>
    </lineage>
</organism>
<evidence type="ECO:0000313" key="2">
    <source>
        <dbReference type="EMBL" id="KAH7091390.1"/>
    </source>
</evidence>
<dbReference type="PANTHER" id="PTHR43194:SF2">
    <property type="entry name" value="PEROXISOMAL MEMBRANE PROTEIN LPX1"/>
    <property type="match status" value="1"/>
</dbReference>
<accession>A0A8K0RBJ0</accession>
<keyword evidence="2" id="KW-0378">Hydrolase</keyword>
<keyword evidence="3" id="KW-1185">Reference proteome</keyword>
<comment type="caution">
    <text evidence="2">The sequence shown here is derived from an EMBL/GenBank/DDBJ whole genome shotgun (WGS) entry which is preliminary data.</text>
</comment>
<dbReference type="Proteomes" id="UP000813461">
    <property type="component" value="Unassembled WGS sequence"/>
</dbReference>
<feature type="domain" description="AB hydrolase-1" evidence="1">
    <location>
        <begin position="143"/>
        <end position="255"/>
    </location>
</feature>
<dbReference type="Gene3D" id="3.40.50.1820">
    <property type="entry name" value="alpha/beta hydrolase"/>
    <property type="match status" value="1"/>
</dbReference>
<evidence type="ECO:0000259" key="1">
    <source>
        <dbReference type="Pfam" id="PF00561"/>
    </source>
</evidence>
<evidence type="ECO:0000313" key="3">
    <source>
        <dbReference type="Proteomes" id="UP000813461"/>
    </source>
</evidence>
<dbReference type="InterPro" id="IPR050228">
    <property type="entry name" value="Carboxylesterase_BioH"/>
</dbReference>
<proteinExistence type="predicted"/>
<gene>
    <name evidence="2" type="ORF">FB567DRAFT_589282</name>
</gene>
<dbReference type="Pfam" id="PF00561">
    <property type="entry name" value="Abhydrolase_1"/>
    <property type="match status" value="1"/>
</dbReference>
<sequence>MSLDVTITSTNHYFSKNQLYNTFRAGIDQLPHSRCCPLVGLGLPYKCTSGSKKYLKIHNFFPDDTTPSRNLVPAMSALILPRPGASFAPSAPIPGPSESSFTTVFGHVLPAAQFLKTSTGKAAYYSIPPASTTPINGSSPDRVLFVHGVQTPAIGMFPIARALHNSFPSAHFVLLDLWGHGLSETPIAAYESSLFHNLIDDLLDHLRWDKVHLLGFSFGGALTVGYVASRPQRVQTYTLVAPAGLIPRSVFSEDEQSLIRGRDTETAEELKTCVVNILEGGDLIVPPNWQQRVANGEVVAEAVKDWQMKENPGHAAAVVAVFRDGGVLDNEEMFKKAVGTGLSNVVVLGETDGIVSKEQLVKLGFKNGDVHVVNGAGHGVVRERVEEIKGIVEDFWKSL</sequence>
<dbReference type="SUPFAM" id="SSF53474">
    <property type="entry name" value="alpha/beta-Hydrolases"/>
    <property type="match status" value="1"/>
</dbReference>
<dbReference type="GO" id="GO:0016787">
    <property type="term" value="F:hydrolase activity"/>
    <property type="evidence" value="ECO:0007669"/>
    <property type="project" value="UniProtKB-KW"/>
</dbReference>
<reference evidence="2" key="1">
    <citation type="journal article" date="2021" name="Nat. Commun.">
        <title>Genetic determinants of endophytism in the Arabidopsis root mycobiome.</title>
        <authorList>
            <person name="Mesny F."/>
            <person name="Miyauchi S."/>
            <person name="Thiergart T."/>
            <person name="Pickel B."/>
            <person name="Atanasova L."/>
            <person name="Karlsson M."/>
            <person name="Huettel B."/>
            <person name="Barry K.W."/>
            <person name="Haridas S."/>
            <person name="Chen C."/>
            <person name="Bauer D."/>
            <person name="Andreopoulos W."/>
            <person name="Pangilinan J."/>
            <person name="LaButti K."/>
            <person name="Riley R."/>
            <person name="Lipzen A."/>
            <person name="Clum A."/>
            <person name="Drula E."/>
            <person name="Henrissat B."/>
            <person name="Kohler A."/>
            <person name="Grigoriev I.V."/>
            <person name="Martin F.M."/>
            <person name="Hacquard S."/>
        </authorList>
    </citation>
    <scope>NUCLEOTIDE SEQUENCE</scope>
    <source>
        <strain evidence="2">MPI-SDFR-AT-0120</strain>
    </source>
</reference>
<dbReference type="OrthoDB" id="408373at2759"/>